<feature type="compositionally biased region" description="Basic and acidic residues" evidence="1">
    <location>
        <begin position="20"/>
        <end position="31"/>
    </location>
</feature>
<dbReference type="Pfam" id="PF11350">
    <property type="entry name" value="DUF3152"/>
    <property type="match status" value="1"/>
</dbReference>
<dbReference type="AlphaFoldDB" id="A0A6B3QJ43"/>
<protein>
    <submittedName>
        <fullName evidence="3">DUF3152 domain-containing protein</fullName>
    </submittedName>
</protein>
<dbReference type="SUPFAM" id="SSF55486">
    <property type="entry name" value="Metalloproteases ('zincins'), catalytic domain"/>
    <property type="match status" value="1"/>
</dbReference>
<feature type="region of interest" description="Disordered" evidence="1">
    <location>
        <begin position="336"/>
        <end position="382"/>
    </location>
</feature>
<evidence type="ECO:0000259" key="2">
    <source>
        <dbReference type="Pfam" id="PF11350"/>
    </source>
</evidence>
<dbReference type="RefSeq" id="WP_164458729.1">
    <property type="nucleotide sequence ID" value="NZ_JAAIFS010000003.1"/>
</dbReference>
<name>A0A6B3QJ43_STRTE</name>
<gene>
    <name evidence="3" type="ORF">GUR47_14985</name>
</gene>
<dbReference type="InterPro" id="IPR022603">
    <property type="entry name" value="DUF3152"/>
</dbReference>
<accession>A0A6B3QJ43</accession>
<reference evidence="3" key="1">
    <citation type="journal article" date="2020" name="Microorganisms">
        <title>Isolation, Genomic and Metabolomic Characterization of Streptomyces tendae VITAKN with Quorum Sensing Inhibitory Activity from Southern India.</title>
        <authorList>
            <person name="Ishaque N.M."/>
            <person name="Burgsdorf I."/>
            <person name="Limlingan Malit J.J."/>
            <person name="Saha S."/>
            <person name="Teta R."/>
            <person name="Ewe D."/>
            <person name="Kannabiran K."/>
            <person name="Hrouzek P."/>
            <person name="Steindler L."/>
            <person name="Costantino V."/>
            <person name="Saurav K."/>
        </authorList>
    </citation>
    <scope>NUCLEOTIDE SEQUENCE</scope>
    <source>
        <strain evidence="3">VITAKN</strain>
    </source>
</reference>
<feature type="compositionally biased region" description="Gly residues" evidence="1">
    <location>
        <begin position="171"/>
        <end position="199"/>
    </location>
</feature>
<feature type="compositionally biased region" description="Low complexity" evidence="1">
    <location>
        <begin position="10"/>
        <end position="19"/>
    </location>
</feature>
<feature type="domain" description="DUF3152" evidence="2">
    <location>
        <begin position="390"/>
        <end position="573"/>
    </location>
</feature>
<sequence length="575" mass="59383">MGRHSRRGPAPKAEAADTAATREKGFGRPDPGRTNGPAQEPQGPYRPQGPDGTPRGAVPGDAPGVRQGYQGPGPGQGRVPGARFPGARFPDATPAHGFPQMADGTPARGVPRLPDGTPAHGVPRHPHGTPAHGVPRFPDGTPAHGVPRFPDGTPAHGVPRVRGGHPEQREPGGGWGELGGRPGAGYGPGVGSRPGGPGAPGSPASFAPSSSPSGPSAPFPRQRQAPGEGPRQDYLDAFGEDDDVFAARPRRRAPGAARPTDPYASVTDWSAADGGGTGGGAGDGGIPADAGADEDDQPPTGDPAPVKGAKGRAFTGIAAAAVTTVLAVVVAGQVADGSDGSDMHAQSATDQARDAHDQASRNDERPTPSASDTAKPLTYEQKMGKTYPLSATLKASGKFDAIPGIAKGTGKGERYTYRIDVEQGLGLDGELFAEAVQKTLNDDRSWAHNGARTFERIESGQPSFVITLASPGTTAEWCAKSGLDTTEDNVSCDSAATQRVMINAYRWAQGAAPYGDAIHAYRQMLINHEVGHRIGYNHVTCDKDGELAPVMQQQTKFVDHDGIDCRPNAWAYPNG</sequence>
<proteinExistence type="predicted"/>
<evidence type="ECO:0000313" key="3">
    <source>
        <dbReference type="EMBL" id="NEV87962.1"/>
    </source>
</evidence>
<organism evidence="3">
    <name type="scientific">Streptomyces tendae</name>
    <dbReference type="NCBI Taxonomy" id="1932"/>
    <lineage>
        <taxon>Bacteria</taxon>
        <taxon>Bacillati</taxon>
        <taxon>Actinomycetota</taxon>
        <taxon>Actinomycetes</taxon>
        <taxon>Kitasatosporales</taxon>
        <taxon>Streptomycetaceae</taxon>
        <taxon>Streptomyces</taxon>
    </lineage>
</organism>
<evidence type="ECO:0000256" key="1">
    <source>
        <dbReference type="SAM" id="MobiDB-lite"/>
    </source>
</evidence>
<feature type="region of interest" description="Disordered" evidence="1">
    <location>
        <begin position="1"/>
        <end position="308"/>
    </location>
</feature>
<feature type="compositionally biased region" description="Low complexity" evidence="1">
    <location>
        <begin position="201"/>
        <end position="220"/>
    </location>
</feature>
<comment type="caution">
    <text evidence="3">The sequence shown here is derived from an EMBL/GenBank/DDBJ whole genome shotgun (WGS) entry which is preliminary data.</text>
</comment>
<feature type="compositionally biased region" description="Gly residues" evidence="1">
    <location>
        <begin position="273"/>
        <end position="285"/>
    </location>
</feature>
<dbReference type="EMBL" id="JAAIFS010000003">
    <property type="protein sequence ID" value="NEV87962.1"/>
    <property type="molecule type" value="Genomic_DNA"/>
</dbReference>
<feature type="compositionally biased region" description="Basic and acidic residues" evidence="1">
    <location>
        <begin position="351"/>
        <end position="366"/>
    </location>
</feature>